<accession>A0A1I8G4S2</accession>
<evidence type="ECO:0000313" key="2">
    <source>
        <dbReference type="Proteomes" id="UP000095280"/>
    </source>
</evidence>
<evidence type="ECO:0000313" key="3">
    <source>
        <dbReference type="WBParaSite" id="maker-uti_cns_0000217-snap-gene-1.48-mRNA-1"/>
    </source>
</evidence>
<evidence type="ECO:0000256" key="1">
    <source>
        <dbReference type="SAM" id="MobiDB-lite"/>
    </source>
</evidence>
<dbReference type="WBParaSite" id="maker-uti_cns_0000217-snap-gene-1.48-mRNA-1">
    <property type="protein sequence ID" value="maker-uti_cns_0000217-snap-gene-1.48-mRNA-1"/>
    <property type="gene ID" value="maker-uti_cns_0000217-snap-gene-1.48"/>
</dbReference>
<keyword evidence="2" id="KW-1185">Reference proteome</keyword>
<name>A0A1I8G4S2_9PLAT</name>
<reference evidence="3 4" key="1">
    <citation type="submission" date="2016-11" db="UniProtKB">
        <authorList>
            <consortium name="WormBaseParasite"/>
        </authorList>
    </citation>
    <scope>IDENTIFICATION</scope>
</reference>
<dbReference type="AlphaFoldDB" id="A0A1I8G4S2"/>
<dbReference type="WBParaSite" id="maker-uti_cns_0000887-snap-gene-0.23-mRNA-1">
    <property type="protein sequence ID" value="maker-uti_cns_0000887-snap-gene-0.23-mRNA-1"/>
    <property type="gene ID" value="maker-uti_cns_0000887-snap-gene-0.23"/>
</dbReference>
<feature type="region of interest" description="Disordered" evidence="1">
    <location>
        <begin position="243"/>
        <end position="334"/>
    </location>
</feature>
<protein>
    <submittedName>
        <fullName evidence="3 4">OTU domain-containing protein</fullName>
    </submittedName>
</protein>
<feature type="compositionally biased region" description="Basic and acidic residues" evidence="1">
    <location>
        <begin position="292"/>
        <end position="304"/>
    </location>
</feature>
<evidence type="ECO:0000313" key="4">
    <source>
        <dbReference type="WBParaSite" id="maker-uti_cns_0000887-snap-gene-0.23-mRNA-1"/>
    </source>
</evidence>
<organism evidence="2 4">
    <name type="scientific">Macrostomum lignano</name>
    <dbReference type="NCBI Taxonomy" id="282301"/>
    <lineage>
        <taxon>Eukaryota</taxon>
        <taxon>Metazoa</taxon>
        <taxon>Spiralia</taxon>
        <taxon>Lophotrochozoa</taxon>
        <taxon>Platyhelminthes</taxon>
        <taxon>Rhabditophora</taxon>
        <taxon>Macrostomorpha</taxon>
        <taxon>Macrostomida</taxon>
        <taxon>Macrostomidae</taxon>
        <taxon>Macrostomum</taxon>
    </lineage>
</organism>
<dbReference type="Proteomes" id="UP000095280">
    <property type="component" value="Unplaced"/>
</dbReference>
<sequence>SKNYWTDLETTTCRPRNSNDNIDLTNGARIHIGDETTNGECFFRSVSWSRPGEKRRYPVVLQTKDQIELLKGLHERGSVSDHSTSPNAEPRDEVALPIFAEDFCKTLFDLLRSVERIIEIELEAKSVCKILFRATKQPCRHATEGSSADYNPVQWVPLKAAYACLGFRMNDPAHPDGVEAAPSEFKGVSGRYHLSIQATSLFRPRIATGWKLSFALRSIVLMDRNPSNLNLFAGLRRQLAKNPTKLKRKLSTGSGEEEEQPGKKKSQTSLGRQQAKKPAAPRRSSGTKKQQQKKEHEQHDRLDAAEPVPPVKVLVSPPQTTAASSSGLVDGNRVPSKDLAYQRYLAANAAEHSSSESGESEAE</sequence>
<proteinExistence type="predicted"/>